<name>A0A3G8ZKY1_9ACTN</name>
<dbReference type="InterPro" id="IPR022385">
    <property type="entry name" value="Rhs_assc_core"/>
</dbReference>
<evidence type="ECO:0008006" key="4">
    <source>
        <dbReference type="Google" id="ProtNLM"/>
    </source>
</evidence>
<organism evidence="2 3">
    <name type="scientific">Nakamurella antarctica</name>
    <dbReference type="NCBI Taxonomy" id="1902245"/>
    <lineage>
        <taxon>Bacteria</taxon>
        <taxon>Bacillati</taxon>
        <taxon>Actinomycetota</taxon>
        <taxon>Actinomycetes</taxon>
        <taxon>Nakamurellales</taxon>
        <taxon>Nakamurellaceae</taxon>
        <taxon>Nakamurella</taxon>
    </lineage>
</organism>
<dbReference type="KEGG" id="nak:EH165_06540"/>
<feature type="compositionally biased region" description="Gly residues" evidence="1">
    <location>
        <begin position="50"/>
        <end position="64"/>
    </location>
</feature>
<evidence type="ECO:0000256" key="1">
    <source>
        <dbReference type="SAM" id="MobiDB-lite"/>
    </source>
</evidence>
<evidence type="ECO:0000313" key="3">
    <source>
        <dbReference type="Proteomes" id="UP000268084"/>
    </source>
</evidence>
<dbReference type="AlphaFoldDB" id="A0A3G8ZKY1"/>
<proteinExistence type="predicted"/>
<sequence length="323" mass="33891">MDGLLTNYAWSPQNRLTHIVRDGRTTDNTYDGIGRLQTSTDTTTTPTPGNAGGGAGGGSGGGMVGQPTVTSSVWDGLSVLTQTNPASGTTSMVRDVTGNVAIQTSTLTIPGTGIRWNLTDAQGSPIAQTIGGAVTEQATYGDYGNQTFNTPGWNATVGFGGEITDPTNDLNSYYARQYDPVTATWLSPDPYQGSVSASQTQNRYAFVSGNPTTNTDFLGYCYQNYTTGNYIGVNCGGKPIGPGLETFTSEKSVGNAATGPVRNLTTTTTRNSPHTFPKPWPPRKATRKTTLSGATRRRPRVEATPSRAATSLLLIGPAETVLA</sequence>
<feature type="compositionally biased region" description="Low complexity" evidence="1">
    <location>
        <begin position="38"/>
        <end position="49"/>
    </location>
</feature>
<keyword evidence="3" id="KW-1185">Reference proteome</keyword>
<dbReference type="Gene3D" id="2.180.10.10">
    <property type="entry name" value="RHS repeat-associated core"/>
    <property type="match status" value="1"/>
</dbReference>
<evidence type="ECO:0000313" key="2">
    <source>
        <dbReference type="EMBL" id="AZI57860.1"/>
    </source>
</evidence>
<dbReference type="NCBIfam" id="TIGR03696">
    <property type="entry name" value="Rhs_assc_core"/>
    <property type="match status" value="1"/>
</dbReference>
<dbReference type="OrthoDB" id="3881096at2"/>
<feature type="region of interest" description="Disordered" evidence="1">
    <location>
        <begin position="28"/>
        <end position="68"/>
    </location>
</feature>
<dbReference type="RefSeq" id="WP_124798657.1">
    <property type="nucleotide sequence ID" value="NZ_CP034170.1"/>
</dbReference>
<accession>A0A3G8ZKY1</accession>
<dbReference type="EMBL" id="CP034170">
    <property type="protein sequence ID" value="AZI57860.1"/>
    <property type="molecule type" value="Genomic_DNA"/>
</dbReference>
<dbReference type="Proteomes" id="UP000268084">
    <property type="component" value="Chromosome"/>
</dbReference>
<feature type="region of interest" description="Disordered" evidence="1">
    <location>
        <begin position="252"/>
        <end position="306"/>
    </location>
</feature>
<reference evidence="2 3" key="1">
    <citation type="submission" date="2018-11" db="EMBL/GenBank/DDBJ databases">
        <authorList>
            <person name="Da X."/>
        </authorList>
    </citation>
    <scope>NUCLEOTIDE SEQUENCE [LARGE SCALE GENOMIC DNA]</scope>
    <source>
        <strain evidence="2 3">S14-144</strain>
    </source>
</reference>
<feature type="compositionally biased region" description="Polar residues" evidence="1">
    <location>
        <begin position="263"/>
        <end position="274"/>
    </location>
</feature>
<gene>
    <name evidence="2" type="ORF">EH165_06540</name>
</gene>
<reference evidence="2 3" key="2">
    <citation type="submission" date="2018-12" db="EMBL/GenBank/DDBJ databases">
        <title>Nakamurella antarcticus sp. nov., isolated from Antarctica South Shetland Islands soil.</title>
        <authorList>
            <person name="Peng F."/>
        </authorList>
    </citation>
    <scope>NUCLEOTIDE SEQUENCE [LARGE SCALE GENOMIC DNA]</scope>
    <source>
        <strain evidence="2 3">S14-144</strain>
    </source>
</reference>
<protein>
    <recommendedName>
        <fullName evidence="4">RHS repeat-associated core domain-containing protein</fullName>
    </recommendedName>
</protein>